<accession>A0ABX3K9A6</accession>
<dbReference type="InterPro" id="IPR043148">
    <property type="entry name" value="TagF_C"/>
</dbReference>
<evidence type="ECO:0000313" key="1">
    <source>
        <dbReference type="EMBL" id="OOE85046.1"/>
    </source>
</evidence>
<name>A0ABX3K9A6_9GAMM</name>
<dbReference type="Gene3D" id="3.40.50.12580">
    <property type="match status" value="1"/>
</dbReference>
<proteinExistence type="predicted"/>
<comment type="caution">
    <text evidence="1">The sequence shown here is derived from an EMBL/GenBank/DDBJ whole genome shotgun (WGS) entry which is preliminary data.</text>
</comment>
<organism evidence="1 2">
    <name type="scientific">Salinivibrio sharmensis</name>
    <dbReference type="NCBI Taxonomy" id="390883"/>
    <lineage>
        <taxon>Bacteria</taxon>
        <taxon>Pseudomonadati</taxon>
        <taxon>Pseudomonadota</taxon>
        <taxon>Gammaproteobacteria</taxon>
        <taxon>Vibrionales</taxon>
        <taxon>Vibrionaceae</taxon>
        <taxon>Salinivibrio</taxon>
    </lineage>
</organism>
<evidence type="ECO:0000313" key="2">
    <source>
        <dbReference type="Proteomes" id="UP000188627"/>
    </source>
</evidence>
<gene>
    <name evidence="1" type="ORF">BZG74_14395</name>
</gene>
<reference evidence="2" key="1">
    <citation type="submission" date="2017-01" db="EMBL/GenBank/DDBJ databases">
        <title>Draft genome of the species Salinivibrio sharmensis.</title>
        <authorList>
            <person name="Lopez-Hermoso C."/>
            <person name="De La Haba R."/>
            <person name="Sanchez-Porro C."/>
            <person name="Ventosa A."/>
        </authorList>
    </citation>
    <scope>NUCLEOTIDE SEQUENCE [LARGE SCALE GENOMIC DNA]</scope>
    <source>
        <strain evidence="2">CBH463</strain>
    </source>
</reference>
<evidence type="ECO:0008006" key="3">
    <source>
        <dbReference type="Google" id="ProtNLM"/>
    </source>
</evidence>
<protein>
    <recommendedName>
        <fullName evidence="3">UDP-N-acetylglucosamine 2-epimerase domain-containing protein</fullName>
    </recommendedName>
</protein>
<dbReference type="EMBL" id="MUFC01000023">
    <property type="protein sequence ID" value="OOE85046.1"/>
    <property type="molecule type" value="Genomic_DNA"/>
</dbReference>
<keyword evidence="2" id="KW-1185">Reference proteome</keyword>
<dbReference type="RefSeq" id="WP_077773217.1">
    <property type="nucleotide sequence ID" value="NZ_MUFC01000023.1"/>
</dbReference>
<dbReference type="Proteomes" id="UP000188627">
    <property type="component" value="Unassembled WGS sequence"/>
</dbReference>
<sequence>MKKIIQTLEILEREPEQWMSYLHGQKYEELSHLQERPRLKGKILRFISLYYNSMRNIQLFKQKPQENYDFLFLAGTQNQKSALMGLMSSLKSYKKSFVCIVPENKIEKKDLHTGYFNPLKFTFRDIISSFALNVMRYKNISRAFSERNHKILLDKLDKFLSVHLYLFYFNRVVEEISPSYVIVSNDHNTMNRALIAVARYKGIKTVYLQHASVSNIFPALNFDYSFLDGMSAVEIYQECENNRPPALLIKKNQEIFLSGQKKAISKIDRCDRELIGIAPNALDKDEDVKLLANHLIQKGYKPLLRWHPGLGKRKIEKLKSVLGSMVTFSDPKLDSLNEFFNQTLSVIAGNSSILLEAALAGLTPIYYQITKSPLEDYYGYVEKGISIKCNYLNEIEPCISKINAGKLNIKRESIRYFSSTYDTEWFGKEGELVASILMSISCSEKPLIESISLDSENAGNTTASK</sequence>